<name>A0ABT2UJ08_9BACL</name>
<organism evidence="1 2">
    <name type="scientific">Paenibacillus baimaensis</name>
    <dbReference type="NCBI Taxonomy" id="2982185"/>
    <lineage>
        <taxon>Bacteria</taxon>
        <taxon>Bacillati</taxon>
        <taxon>Bacillota</taxon>
        <taxon>Bacilli</taxon>
        <taxon>Bacillales</taxon>
        <taxon>Paenibacillaceae</taxon>
        <taxon>Paenibacillus</taxon>
    </lineage>
</organism>
<evidence type="ECO:0000313" key="1">
    <source>
        <dbReference type="EMBL" id="MCU6793629.1"/>
    </source>
</evidence>
<accession>A0ABT2UJ08</accession>
<keyword evidence="2" id="KW-1185">Reference proteome</keyword>
<sequence>MNFDRNGIHTKNDGRLFMARFGTWGVHPQRWRDRYKSGFIRGREGGKGFTSSFTDFPKPVVIAFHIDFVICTPANHGLTTGTAVTNDLGPLLESIAIPHLYSLQLDTLPLEFFE</sequence>
<dbReference type="Proteomes" id="UP001652445">
    <property type="component" value="Unassembled WGS sequence"/>
</dbReference>
<protein>
    <submittedName>
        <fullName evidence="1">Uncharacterized protein</fullName>
    </submittedName>
</protein>
<reference evidence="1 2" key="1">
    <citation type="submission" date="2022-09" db="EMBL/GenBank/DDBJ databases">
        <authorList>
            <person name="Han X.L."/>
            <person name="Wang Q."/>
            <person name="Lu T."/>
        </authorList>
    </citation>
    <scope>NUCLEOTIDE SEQUENCE [LARGE SCALE GENOMIC DNA]</scope>
    <source>
        <strain evidence="1 2">WQ 127069</strain>
    </source>
</reference>
<dbReference type="EMBL" id="JAOQIO010000057">
    <property type="protein sequence ID" value="MCU6793629.1"/>
    <property type="molecule type" value="Genomic_DNA"/>
</dbReference>
<comment type="caution">
    <text evidence="1">The sequence shown here is derived from an EMBL/GenBank/DDBJ whole genome shotgun (WGS) entry which is preliminary data.</text>
</comment>
<gene>
    <name evidence="1" type="ORF">OB236_16105</name>
</gene>
<proteinExistence type="predicted"/>
<evidence type="ECO:0000313" key="2">
    <source>
        <dbReference type="Proteomes" id="UP001652445"/>
    </source>
</evidence>